<reference evidence="13" key="1">
    <citation type="journal article" date="2020" name="bioRxiv">
        <title>Comparative genomics of Chlamydomonas.</title>
        <authorList>
            <person name="Craig R.J."/>
            <person name="Hasan A.R."/>
            <person name="Ness R.W."/>
            <person name="Keightley P.D."/>
        </authorList>
    </citation>
    <scope>NUCLEOTIDE SEQUENCE</scope>
    <source>
        <strain evidence="13">SAG 7.73</strain>
    </source>
</reference>
<evidence type="ECO:0000256" key="3">
    <source>
        <dbReference type="ARBA" id="ARBA00004322"/>
    </source>
</evidence>
<evidence type="ECO:0000259" key="12">
    <source>
        <dbReference type="Pfam" id="PF03372"/>
    </source>
</evidence>
<keyword evidence="14" id="KW-1185">Reference proteome</keyword>
<evidence type="ECO:0000313" key="13">
    <source>
        <dbReference type="EMBL" id="KAG2439230.1"/>
    </source>
</evidence>
<evidence type="ECO:0000313" key="14">
    <source>
        <dbReference type="Proteomes" id="UP000650467"/>
    </source>
</evidence>
<sequence length="276" mass="30274">MANFTGPSFTVLTYNINDDCVSDRHPAEWSMRLQHQKLAEFILEHRPDLLCLQECFAGIPANASLKEAYEFCTVAVPSHRGSCMIARRRDSPLELLAEPPPCAVGPCLVLRLRLGGQALTAACAHLAPFEEYAPKRQQQIARIVAAAPADVPLLLAGDMNMREKETPAAGEAGLLDAWVEAGSPPDQRWTWDTRTNKYYDGGREYTARYDRILYRGCHVGGLRVTANTPASASRHHFLSDHFALLATVTLPEPPPQRAQQLPAGVQQQAGPGPENA</sequence>
<keyword evidence="5" id="KW-0479">Metal-binding</keyword>
<dbReference type="GO" id="GO:0004518">
    <property type="term" value="F:nuclease activity"/>
    <property type="evidence" value="ECO:0007669"/>
    <property type="project" value="UniProtKB-KW"/>
</dbReference>
<evidence type="ECO:0000256" key="5">
    <source>
        <dbReference type="ARBA" id="ARBA00022723"/>
    </source>
</evidence>
<dbReference type="GO" id="GO:0005737">
    <property type="term" value="C:cytoplasm"/>
    <property type="evidence" value="ECO:0007669"/>
    <property type="project" value="TreeGrafter"/>
</dbReference>
<dbReference type="InterPro" id="IPR005135">
    <property type="entry name" value="Endo/exonuclease/phosphatase"/>
</dbReference>
<dbReference type="GO" id="GO:0006302">
    <property type="term" value="P:double-strand break repair"/>
    <property type="evidence" value="ECO:0007669"/>
    <property type="project" value="TreeGrafter"/>
</dbReference>
<keyword evidence="10" id="KW-0539">Nucleus</keyword>
<evidence type="ECO:0000256" key="7">
    <source>
        <dbReference type="ARBA" id="ARBA00022801"/>
    </source>
</evidence>
<keyword evidence="6" id="KW-0227">DNA damage</keyword>
<comment type="caution">
    <text evidence="13">The sequence shown here is derived from an EMBL/GenBank/DDBJ whole genome shotgun (WGS) entry which is preliminary data.</text>
</comment>
<gene>
    <name evidence="13" type="ORF">HXX76_004592</name>
</gene>
<keyword evidence="9" id="KW-0234">DNA repair</keyword>
<evidence type="ECO:0000256" key="8">
    <source>
        <dbReference type="ARBA" id="ARBA00022842"/>
    </source>
</evidence>
<dbReference type="PANTHER" id="PTHR15822">
    <property type="entry name" value="TRAF AND TNF RECEPTOR-ASSOCIATED PROTEIN"/>
    <property type="match status" value="1"/>
</dbReference>
<evidence type="ECO:0000256" key="2">
    <source>
        <dbReference type="ARBA" id="ARBA00001946"/>
    </source>
</evidence>
<dbReference type="Pfam" id="PF03372">
    <property type="entry name" value="Exo_endo_phos"/>
    <property type="match status" value="1"/>
</dbReference>
<dbReference type="GO" id="GO:0070260">
    <property type="term" value="F:5'-tyrosyl-DNA phosphodiesterase activity"/>
    <property type="evidence" value="ECO:0007669"/>
    <property type="project" value="TreeGrafter"/>
</dbReference>
<evidence type="ECO:0000256" key="6">
    <source>
        <dbReference type="ARBA" id="ARBA00022763"/>
    </source>
</evidence>
<comment type="cofactor">
    <cofactor evidence="1">
        <name>Mn(2+)</name>
        <dbReference type="ChEBI" id="CHEBI:29035"/>
    </cofactor>
</comment>
<comment type="subcellular location">
    <subcellularLocation>
        <location evidence="3">Nucleus</location>
        <location evidence="3">PML body</location>
    </subcellularLocation>
</comment>
<feature type="region of interest" description="Disordered" evidence="11">
    <location>
        <begin position="253"/>
        <end position="276"/>
    </location>
</feature>
<proteinExistence type="predicted"/>
<dbReference type="EMBL" id="JAEHOC010000008">
    <property type="protein sequence ID" value="KAG2439230.1"/>
    <property type="molecule type" value="Genomic_DNA"/>
</dbReference>
<protein>
    <recommendedName>
        <fullName evidence="12">Endonuclease/exonuclease/phosphatase domain-containing protein</fullName>
    </recommendedName>
</protein>
<keyword evidence="7" id="KW-0378">Hydrolase</keyword>
<dbReference type="OrthoDB" id="9975959at2759"/>
<comment type="cofactor">
    <cofactor evidence="2">
        <name>Mg(2+)</name>
        <dbReference type="ChEBI" id="CHEBI:18420"/>
    </cofactor>
</comment>
<dbReference type="InterPro" id="IPR051547">
    <property type="entry name" value="TDP2-like"/>
</dbReference>
<dbReference type="AlphaFoldDB" id="A0A835TI79"/>
<dbReference type="Gene3D" id="3.60.10.10">
    <property type="entry name" value="Endonuclease/exonuclease/phosphatase"/>
    <property type="match status" value="1"/>
</dbReference>
<keyword evidence="4" id="KW-0540">Nuclease</keyword>
<evidence type="ECO:0000256" key="1">
    <source>
        <dbReference type="ARBA" id="ARBA00001936"/>
    </source>
</evidence>
<dbReference type="Proteomes" id="UP000650467">
    <property type="component" value="Unassembled WGS sequence"/>
</dbReference>
<dbReference type="SUPFAM" id="SSF56219">
    <property type="entry name" value="DNase I-like"/>
    <property type="match status" value="1"/>
</dbReference>
<evidence type="ECO:0000256" key="4">
    <source>
        <dbReference type="ARBA" id="ARBA00022722"/>
    </source>
</evidence>
<evidence type="ECO:0000256" key="11">
    <source>
        <dbReference type="SAM" id="MobiDB-lite"/>
    </source>
</evidence>
<evidence type="ECO:0000256" key="10">
    <source>
        <dbReference type="ARBA" id="ARBA00023242"/>
    </source>
</evidence>
<evidence type="ECO:0000256" key="9">
    <source>
        <dbReference type="ARBA" id="ARBA00023204"/>
    </source>
</evidence>
<keyword evidence="8" id="KW-0460">Magnesium</keyword>
<dbReference type="PANTHER" id="PTHR15822:SF4">
    <property type="entry name" value="TYROSYL-DNA PHOSPHODIESTERASE 2"/>
    <property type="match status" value="1"/>
</dbReference>
<feature type="domain" description="Endonuclease/exonuclease/phosphatase" evidence="12">
    <location>
        <begin position="12"/>
        <end position="241"/>
    </location>
</feature>
<dbReference type="GO" id="GO:0003697">
    <property type="term" value="F:single-stranded DNA binding"/>
    <property type="evidence" value="ECO:0007669"/>
    <property type="project" value="TreeGrafter"/>
</dbReference>
<name>A0A835TI79_CHLIN</name>
<dbReference type="InterPro" id="IPR036691">
    <property type="entry name" value="Endo/exonu/phosph_ase_sf"/>
</dbReference>
<accession>A0A835TI79</accession>
<dbReference type="GO" id="GO:0046872">
    <property type="term" value="F:metal ion binding"/>
    <property type="evidence" value="ECO:0007669"/>
    <property type="project" value="UniProtKB-KW"/>
</dbReference>
<organism evidence="13 14">
    <name type="scientific">Chlamydomonas incerta</name>
    <dbReference type="NCBI Taxonomy" id="51695"/>
    <lineage>
        <taxon>Eukaryota</taxon>
        <taxon>Viridiplantae</taxon>
        <taxon>Chlorophyta</taxon>
        <taxon>core chlorophytes</taxon>
        <taxon>Chlorophyceae</taxon>
        <taxon>CS clade</taxon>
        <taxon>Chlamydomonadales</taxon>
        <taxon>Chlamydomonadaceae</taxon>
        <taxon>Chlamydomonas</taxon>
    </lineage>
</organism>